<name>A0A419DDX5_9BACT</name>
<feature type="coiled-coil region" evidence="1">
    <location>
        <begin position="273"/>
        <end position="307"/>
    </location>
</feature>
<evidence type="ECO:0000256" key="1">
    <source>
        <dbReference type="SAM" id="Coils"/>
    </source>
</evidence>
<accession>A0A419DDX5</accession>
<dbReference type="AlphaFoldDB" id="A0A419DDX5"/>
<reference evidence="2 3" key="1">
    <citation type="journal article" date="2017" name="ISME J.">
        <title>Energy and carbon metabolisms in a deep terrestrial subsurface fluid microbial community.</title>
        <authorList>
            <person name="Momper L."/>
            <person name="Jungbluth S.P."/>
            <person name="Lee M.D."/>
            <person name="Amend J.P."/>
        </authorList>
    </citation>
    <scope>NUCLEOTIDE SEQUENCE [LARGE SCALE GENOMIC DNA]</scope>
    <source>
        <strain evidence="2">SURF_29</strain>
    </source>
</reference>
<proteinExistence type="predicted"/>
<protein>
    <submittedName>
        <fullName evidence="2">Uncharacterized protein</fullName>
    </submittedName>
</protein>
<comment type="caution">
    <text evidence="2">The sequence shown here is derived from an EMBL/GenBank/DDBJ whole genome shotgun (WGS) entry which is preliminary data.</text>
</comment>
<evidence type="ECO:0000313" key="2">
    <source>
        <dbReference type="EMBL" id="RJO61272.1"/>
    </source>
</evidence>
<organism evidence="2 3">
    <name type="scientific">candidate division WS5 bacterium</name>
    <dbReference type="NCBI Taxonomy" id="2093353"/>
    <lineage>
        <taxon>Bacteria</taxon>
        <taxon>candidate division WS5</taxon>
    </lineage>
</organism>
<sequence length="416" mass="46480">MSKETSITNINDKKIIQYINNASSRVVYMAPGLSKDIASVLATAWERLGKDAVTVILDVDSEVYRFGYGTVDGLHEIRLVASRLGTLVCSQPGVRIGLLIADDVTIIYTPTPLLIEAGSTSPEHPNAIQLESPPKEVTRDVGLGDNPHLERVVGLDPVKHHEIEKVEEDLKNNPPQKFDLARQVRVFTSRFQFVELEMTGCYISRKKVPIPSDLMGLANTKDVQSQLHAHFNLVKSAKLEVNVNNVSISEESLRKKKQRIMKDYLILLAGYGSVVLRSNKTNLEEDVDKLKKDIETYQKGIETELEQHINQNADTLINALFPAVKQNPPSAYTKFHGKNITDAQLRQFLEEDIKGAFGAADDLIKEMTVKLVYKDVAYESLVDSEFLKIAREAIPGIDFLHEEFNAASPVKNKETT</sequence>
<keyword evidence="1" id="KW-0175">Coiled coil</keyword>
<dbReference type="EMBL" id="QZJW01000023">
    <property type="protein sequence ID" value="RJO61272.1"/>
    <property type="molecule type" value="Genomic_DNA"/>
</dbReference>
<evidence type="ECO:0000313" key="3">
    <source>
        <dbReference type="Proteomes" id="UP000285655"/>
    </source>
</evidence>
<dbReference type="Proteomes" id="UP000285655">
    <property type="component" value="Unassembled WGS sequence"/>
</dbReference>
<gene>
    <name evidence="2" type="ORF">C4544_03305</name>
</gene>